<dbReference type="Gene3D" id="3.40.50.10810">
    <property type="entry name" value="Tandem AAA-ATPase domain"/>
    <property type="match status" value="1"/>
</dbReference>
<keyword evidence="2" id="KW-0863">Zinc-finger</keyword>
<dbReference type="Gene3D" id="3.40.50.300">
    <property type="entry name" value="P-loop containing nucleotide triphosphate hydrolases"/>
    <property type="match status" value="1"/>
</dbReference>
<dbReference type="CDD" id="cd18012">
    <property type="entry name" value="DEXQc_arch_SWI2_SNF2"/>
    <property type="match status" value="1"/>
</dbReference>
<feature type="domain" description="Helicase ATP-binding" evidence="4">
    <location>
        <begin position="600"/>
        <end position="761"/>
    </location>
</feature>
<dbReference type="InterPro" id="IPR000330">
    <property type="entry name" value="SNF2_N"/>
</dbReference>
<evidence type="ECO:0000313" key="7">
    <source>
        <dbReference type="Proteomes" id="UP000886780"/>
    </source>
</evidence>
<reference evidence="6" key="2">
    <citation type="submission" date="2021-04" db="EMBL/GenBank/DDBJ databases">
        <authorList>
            <person name="Gilroy R."/>
        </authorList>
    </citation>
    <scope>NUCLEOTIDE SEQUENCE</scope>
    <source>
        <strain evidence="6">ChiGjej4B4-12881</strain>
    </source>
</reference>
<dbReference type="InterPro" id="IPR013663">
    <property type="entry name" value="Helicase_SWF/SNF/SWI_bac"/>
</dbReference>
<dbReference type="InterPro" id="IPR038718">
    <property type="entry name" value="SNF2-like_sf"/>
</dbReference>
<dbReference type="Pfam" id="PF08455">
    <property type="entry name" value="SNF2_assoc"/>
    <property type="match status" value="1"/>
</dbReference>
<name>A0A9D2AWU6_9FIRM</name>
<dbReference type="GO" id="GO:0008270">
    <property type="term" value="F:zinc ion binding"/>
    <property type="evidence" value="ECO:0007669"/>
    <property type="project" value="UniProtKB-KW"/>
</dbReference>
<dbReference type="EMBL" id="DXEU01000183">
    <property type="protein sequence ID" value="HIX53152.1"/>
    <property type="molecule type" value="Genomic_DNA"/>
</dbReference>
<dbReference type="SMART" id="SM00487">
    <property type="entry name" value="DEXDc"/>
    <property type="match status" value="1"/>
</dbReference>
<reference evidence="6" key="1">
    <citation type="journal article" date="2021" name="PeerJ">
        <title>Extensive microbial diversity within the chicken gut microbiome revealed by metagenomics and culture.</title>
        <authorList>
            <person name="Gilroy R."/>
            <person name="Ravi A."/>
            <person name="Getino M."/>
            <person name="Pursley I."/>
            <person name="Horton D.L."/>
            <person name="Alikhan N.F."/>
            <person name="Baker D."/>
            <person name="Gharbi K."/>
            <person name="Hall N."/>
            <person name="Watson M."/>
            <person name="Adriaenssens E.M."/>
            <person name="Foster-Nyarko E."/>
            <person name="Jarju S."/>
            <person name="Secka A."/>
            <person name="Antonio M."/>
            <person name="Oren A."/>
            <person name="Chaudhuri R.R."/>
            <person name="La Ragione R."/>
            <person name="Hildebrand F."/>
            <person name="Pallen M.J."/>
        </authorList>
    </citation>
    <scope>NUCLEOTIDE SEQUENCE</scope>
    <source>
        <strain evidence="6">ChiGjej4B4-12881</strain>
    </source>
</reference>
<dbReference type="Pfam" id="PF00271">
    <property type="entry name" value="Helicase_C"/>
    <property type="match status" value="1"/>
</dbReference>
<gene>
    <name evidence="6" type="ORF">IAA28_10160</name>
</gene>
<comment type="caution">
    <text evidence="6">The sequence shown here is derived from an EMBL/GenBank/DDBJ whole genome shotgun (WGS) entry which is preliminary data.</text>
</comment>
<evidence type="ECO:0000256" key="2">
    <source>
        <dbReference type="PROSITE-ProRule" id="PRU00325"/>
    </source>
</evidence>
<dbReference type="SMART" id="SM00490">
    <property type="entry name" value="HELICc"/>
    <property type="match status" value="1"/>
</dbReference>
<evidence type="ECO:0000313" key="6">
    <source>
        <dbReference type="EMBL" id="HIX53152.1"/>
    </source>
</evidence>
<evidence type="ECO:0000259" key="4">
    <source>
        <dbReference type="PROSITE" id="PS51192"/>
    </source>
</evidence>
<dbReference type="InterPro" id="IPR049730">
    <property type="entry name" value="SNF2/RAD54-like_C"/>
</dbReference>
<dbReference type="InterPro" id="IPR014001">
    <property type="entry name" value="Helicase_ATP-bd"/>
</dbReference>
<dbReference type="InterPro" id="IPR007527">
    <property type="entry name" value="Znf_SWIM"/>
</dbReference>
<dbReference type="InterPro" id="IPR027417">
    <property type="entry name" value="P-loop_NTPase"/>
</dbReference>
<accession>A0A9D2AWU6</accession>
<dbReference type="CDD" id="cd18793">
    <property type="entry name" value="SF2_C_SNF"/>
    <property type="match status" value="1"/>
</dbReference>
<sequence>MTITQFSASTFWKGETGVKAQVSEGGHAYRASLYLKNGQVFDYSCTCDRGRSYKGMCPHCEALLQYYRQQSRKESGRPVFTSQEVRGMIREYTNREVADILREEEGADVSLRPRLLMGGGGLQLEAEVGRERFYVVKDLSAFAEAVDGGLMVRYGKQFGFHHSLSAFTEESRPLAQFLLDLVHTYRDYYAQFHHTGLTAVPAFRSIRLNKGDLDRFFGLVMGKVLETEDGRGQRNRLFVTEGSPRITARVERSGRDGISISLPDSLIYLKGEQAIYVGDGERICRCDGEMSRELSFFLDGIAGPGGRRTLEVNDRDLPLFYSRVIKKLESCVVFQSEDVKLEDYQPQELTAKFVFDSPEAGKVVLHPTLSYGDYSFHPVEDEHVPRTVCRDVPGEFRISQAITRYFKYREEGSGDPVIRDDEEALYRLLTEGMGEFKRLGEVEISQEMGRLKILPPPAVSVGVSCAGNWLDLTVEADGLSRQELLKVLDSYRQKKKYYRLKSGEFLKLQDDGLMTVASMLDGLGLTKAQMAEDVMRIPGYRAFYLDSILEARRGMTVYRDRMFKAVVRGMKALEDSDFEVPETLNGELREYQKLGFKWMKTLDLSGFGGILADDMGLGKTVQVIALLLDEQKSGGGQPSLIVCPASLVYNWENEIRKFGPSLKSLLVTGGAAERKAALKQAGEYDVVITSYDLLRRDLELYGGLEFRYEIIDEAQYIKNAGTLSAKAVKAVKARSRFALTGTPIENRLGELWSIFDYLMPGFLFSYQKFRREYEVPAARDGDREALSRLHRLTGPFILRRLKGEVLKELPEKLETVIYSRAEGAQRELYNANAALLKEKLEEGGFEREKFQVLADLTRLRQICCHPSLCYSHYKDGSAKLETCVDLIRDGVGGGHRILLFSQFTSMLDLLGERLAKEKIPFYRLTGETPKEERVRLAGLFGQDEVSVFLISLKAGGTGLNLTAADMVIHYDPWWNVAAQNQATDRAYRIGQEKKVTVFKLIMKDTVEENILQLQEMKQSLAEGVIAPGTIELASLTGRDVLRLLEG</sequence>
<keyword evidence="1" id="KW-0378">Hydrolase</keyword>
<dbReference type="PROSITE" id="PS51192">
    <property type="entry name" value="HELICASE_ATP_BIND_1"/>
    <property type="match status" value="1"/>
</dbReference>
<evidence type="ECO:0000259" key="5">
    <source>
        <dbReference type="PROSITE" id="PS51194"/>
    </source>
</evidence>
<dbReference type="Pfam" id="PF00176">
    <property type="entry name" value="SNF2-rel_dom"/>
    <property type="match status" value="1"/>
</dbReference>
<keyword evidence="2" id="KW-0862">Zinc</keyword>
<dbReference type="AlphaFoldDB" id="A0A9D2AWU6"/>
<dbReference type="Proteomes" id="UP000886780">
    <property type="component" value="Unassembled WGS sequence"/>
</dbReference>
<feature type="domain" description="Helicase C-terminal" evidence="5">
    <location>
        <begin position="879"/>
        <end position="1036"/>
    </location>
</feature>
<keyword evidence="2" id="KW-0479">Metal-binding</keyword>
<dbReference type="GO" id="GO:0016787">
    <property type="term" value="F:hydrolase activity"/>
    <property type="evidence" value="ECO:0007669"/>
    <property type="project" value="UniProtKB-KW"/>
</dbReference>
<evidence type="ECO:0000256" key="1">
    <source>
        <dbReference type="ARBA" id="ARBA00022801"/>
    </source>
</evidence>
<dbReference type="GO" id="GO:0005524">
    <property type="term" value="F:ATP binding"/>
    <property type="evidence" value="ECO:0007669"/>
    <property type="project" value="InterPro"/>
</dbReference>
<protein>
    <submittedName>
        <fullName evidence="6">SNF2 helicase associated domain-containing protein</fullName>
    </submittedName>
</protein>
<dbReference type="PROSITE" id="PS50966">
    <property type="entry name" value="ZF_SWIM"/>
    <property type="match status" value="1"/>
</dbReference>
<feature type="domain" description="SWIM-type" evidence="3">
    <location>
        <begin position="29"/>
        <end position="68"/>
    </location>
</feature>
<evidence type="ECO:0000259" key="3">
    <source>
        <dbReference type="PROSITE" id="PS50966"/>
    </source>
</evidence>
<proteinExistence type="predicted"/>
<dbReference type="PROSITE" id="PS51194">
    <property type="entry name" value="HELICASE_CTER"/>
    <property type="match status" value="1"/>
</dbReference>
<dbReference type="SUPFAM" id="SSF52540">
    <property type="entry name" value="P-loop containing nucleoside triphosphate hydrolases"/>
    <property type="match status" value="2"/>
</dbReference>
<dbReference type="PANTHER" id="PTHR10799">
    <property type="entry name" value="SNF2/RAD54 HELICASE FAMILY"/>
    <property type="match status" value="1"/>
</dbReference>
<organism evidence="6 7">
    <name type="scientific">Candidatus Lachnoclostridium stercoripullorum</name>
    <dbReference type="NCBI Taxonomy" id="2838635"/>
    <lineage>
        <taxon>Bacteria</taxon>
        <taxon>Bacillati</taxon>
        <taxon>Bacillota</taxon>
        <taxon>Clostridia</taxon>
        <taxon>Lachnospirales</taxon>
        <taxon>Lachnospiraceae</taxon>
    </lineage>
</organism>
<dbReference type="InterPro" id="IPR001650">
    <property type="entry name" value="Helicase_C-like"/>
</dbReference>